<dbReference type="Proteomes" id="UP000799302">
    <property type="component" value="Unassembled WGS sequence"/>
</dbReference>
<name>A0A6A6U219_9PEZI</name>
<accession>A0A6A6U219</accession>
<evidence type="ECO:0000313" key="3">
    <source>
        <dbReference type="EMBL" id="KAF2665487.1"/>
    </source>
</evidence>
<feature type="compositionally biased region" description="Low complexity" evidence="1">
    <location>
        <begin position="553"/>
        <end position="565"/>
    </location>
</feature>
<gene>
    <name evidence="3" type="ORF">BT63DRAFT_66979</name>
</gene>
<feature type="compositionally biased region" description="Basic and acidic residues" evidence="1">
    <location>
        <begin position="372"/>
        <end position="381"/>
    </location>
</feature>
<protein>
    <recommendedName>
        <fullName evidence="2">VPS9 domain-containing protein</fullName>
    </recommendedName>
</protein>
<dbReference type="GO" id="GO:0016192">
    <property type="term" value="P:vesicle-mediated transport"/>
    <property type="evidence" value="ECO:0007669"/>
    <property type="project" value="InterPro"/>
</dbReference>
<evidence type="ECO:0000259" key="2">
    <source>
        <dbReference type="PROSITE" id="PS51205"/>
    </source>
</evidence>
<dbReference type="SMART" id="SM00167">
    <property type="entry name" value="VPS9"/>
    <property type="match status" value="1"/>
</dbReference>
<dbReference type="EMBL" id="MU004240">
    <property type="protein sequence ID" value="KAF2665487.1"/>
    <property type="molecule type" value="Genomic_DNA"/>
</dbReference>
<dbReference type="PROSITE" id="PS51205">
    <property type="entry name" value="VPS9"/>
    <property type="match status" value="1"/>
</dbReference>
<feature type="region of interest" description="Disordered" evidence="1">
    <location>
        <begin position="372"/>
        <end position="428"/>
    </location>
</feature>
<dbReference type="GO" id="GO:0031267">
    <property type="term" value="F:small GTPase binding"/>
    <property type="evidence" value="ECO:0007669"/>
    <property type="project" value="TreeGrafter"/>
</dbReference>
<dbReference type="GO" id="GO:0005085">
    <property type="term" value="F:guanyl-nucleotide exchange factor activity"/>
    <property type="evidence" value="ECO:0007669"/>
    <property type="project" value="InterPro"/>
</dbReference>
<dbReference type="Gene3D" id="1.20.1050.80">
    <property type="entry name" value="VPS9 domain"/>
    <property type="match status" value="1"/>
</dbReference>
<dbReference type="PANTHER" id="PTHR23101">
    <property type="entry name" value="RAB GDP/GTP EXCHANGE FACTOR"/>
    <property type="match status" value="1"/>
</dbReference>
<dbReference type="OrthoDB" id="10264848at2759"/>
<dbReference type="GO" id="GO:0030139">
    <property type="term" value="C:endocytic vesicle"/>
    <property type="evidence" value="ECO:0007669"/>
    <property type="project" value="TreeGrafter"/>
</dbReference>
<dbReference type="GO" id="GO:0005829">
    <property type="term" value="C:cytosol"/>
    <property type="evidence" value="ECO:0007669"/>
    <property type="project" value="TreeGrafter"/>
</dbReference>
<proteinExistence type="predicted"/>
<dbReference type="AlphaFoldDB" id="A0A6A6U219"/>
<dbReference type="SUPFAM" id="SSF109993">
    <property type="entry name" value="VPS9 domain"/>
    <property type="match status" value="1"/>
</dbReference>
<dbReference type="InterPro" id="IPR003123">
    <property type="entry name" value="VPS9"/>
</dbReference>
<feature type="region of interest" description="Disordered" evidence="1">
    <location>
        <begin position="1"/>
        <end position="36"/>
    </location>
</feature>
<dbReference type="InterPro" id="IPR037191">
    <property type="entry name" value="VPS9_dom_sf"/>
</dbReference>
<reference evidence="3" key="1">
    <citation type="journal article" date="2020" name="Stud. Mycol.">
        <title>101 Dothideomycetes genomes: a test case for predicting lifestyles and emergence of pathogens.</title>
        <authorList>
            <person name="Haridas S."/>
            <person name="Albert R."/>
            <person name="Binder M."/>
            <person name="Bloem J."/>
            <person name="Labutti K."/>
            <person name="Salamov A."/>
            <person name="Andreopoulos B."/>
            <person name="Baker S."/>
            <person name="Barry K."/>
            <person name="Bills G."/>
            <person name="Bluhm B."/>
            <person name="Cannon C."/>
            <person name="Castanera R."/>
            <person name="Culley D."/>
            <person name="Daum C."/>
            <person name="Ezra D."/>
            <person name="Gonzalez J."/>
            <person name="Henrissat B."/>
            <person name="Kuo A."/>
            <person name="Liang C."/>
            <person name="Lipzen A."/>
            <person name="Lutzoni F."/>
            <person name="Magnuson J."/>
            <person name="Mondo S."/>
            <person name="Nolan M."/>
            <person name="Ohm R."/>
            <person name="Pangilinan J."/>
            <person name="Park H.-J."/>
            <person name="Ramirez L."/>
            <person name="Alfaro M."/>
            <person name="Sun H."/>
            <person name="Tritt A."/>
            <person name="Yoshinaga Y."/>
            <person name="Zwiers L.-H."/>
            <person name="Turgeon B."/>
            <person name="Goodwin S."/>
            <person name="Spatafora J."/>
            <person name="Crous P."/>
            <person name="Grigoriev I."/>
        </authorList>
    </citation>
    <scope>NUCLEOTIDE SEQUENCE</scope>
    <source>
        <strain evidence="3">CBS 115976</strain>
    </source>
</reference>
<dbReference type="PANTHER" id="PTHR23101:SF97">
    <property type="entry name" value="DOMAIN PROTEIN, PUTATIVE (AFU_ORTHOLOGUE AFUA_2G10890)-RELATED"/>
    <property type="match status" value="1"/>
</dbReference>
<evidence type="ECO:0000256" key="1">
    <source>
        <dbReference type="SAM" id="MobiDB-lite"/>
    </source>
</evidence>
<organism evidence="3 4">
    <name type="scientific">Microthyrium microscopicum</name>
    <dbReference type="NCBI Taxonomy" id="703497"/>
    <lineage>
        <taxon>Eukaryota</taxon>
        <taxon>Fungi</taxon>
        <taxon>Dikarya</taxon>
        <taxon>Ascomycota</taxon>
        <taxon>Pezizomycotina</taxon>
        <taxon>Dothideomycetes</taxon>
        <taxon>Dothideomycetes incertae sedis</taxon>
        <taxon>Microthyriales</taxon>
        <taxon>Microthyriaceae</taxon>
        <taxon>Microthyrium</taxon>
    </lineage>
</organism>
<feature type="domain" description="VPS9" evidence="2">
    <location>
        <begin position="214"/>
        <end position="372"/>
    </location>
</feature>
<dbReference type="InterPro" id="IPR045046">
    <property type="entry name" value="Vps9-like"/>
</dbReference>
<sequence length="719" mass="77885">MQTSTTTRPVAQTSMSFSRLDSPTSETLSRTQSTTSIASGLGVSDVPFVTGTVTASPTTEVEDVFSSPKEDEVSSPVVGSGQIWPPQGFDDLPIEIRSLSERFLESLSAKVHPTPLSIDALSDLFQDFYMKAEKPISTHVAALSSQLSRNSTSLRKKPNGKPEQQMLTATEISDRKKQRVLLAQKKIGLEEAVERAVCEKVYLKLWHHRSTDDEQMDQKLRSRIAALNLVGIGLKELLISGSEEAPDDLLRKTIEQEDQIKASLESARASIQSMTEEKYPLGKLYHLIDAHKSIVETLSSYFPTNSSADEILPTIIYTLITSSPETINVISDLHFIQRFRNGSKVAGEASYCLVNLEAAISFLETVELPTLRADEPLEGPEKASSTMPPTPRRDTAPMQLGITPADDPLSEPFPTLPGSPDTPQKPLLTANRTSRSLSELLQAPKNILEDASDSFRSTITNSADHAVSTLENFRFFFTRVRETPSNTPEVPVPKTLEDARKLVSTPPLGADPFTSSSPPDQPSPLLEQTLSAKDSRVLDLVGGRRIRDRSADSSRSGSSSGKRVSFAGPSTVDPLAEKALPTLPTPPPASAENAVPPVSPLPLMTHGTAAVESMRNLTNSLNPLNQFAKMSLFGGRSASSPAVPPTSAPTLGTPGADVRPVTPTETKALAAVEEVRKIAKPVKRFIECKDARDLRIGDVEDLLAEYKRLAAALAKVRAE</sequence>
<dbReference type="Pfam" id="PF02204">
    <property type="entry name" value="VPS9"/>
    <property type="match status" value="1"/>
</dbReference>
<feature type="region of interest" description="Disordered" evidence="1">
    <location>
        <begin position="504"/>
        <end position="600"/>
    </location>
</feature>
<evidence type="ECO:0000313" key="4">
    <source>
        <dbReference type="Proteomes" id="UP000799302"/>
    </source>
</evidence>
<keyword evidence="4" id="KW-1185">Reference proteome</keyword>
<feature type="region of interest" description="Disordered" evidence="1">
    <location>
        <begin position="638"/>
        <end position="660"/>
    </location>
</feature>